<dbReference type="InterPro" id="IPR026741">
    <property type="entry name" value="SNO"/>
</dbReference>
<reference evidence="2 3" key="1">
    <citation type="journal article" date="2017" name="Mol. Biol. Evol.">
        <title>The 4-celled Tetrabaena socialis nuclear genome reveals the essential components for genetic control of cell number at the origin of multicellularity in the volvocine lineage.</title>
        <authorList>
            <person name="Featherston J."/>
            <person name="Arakaki Y."/>
            <person name="Hanschen E.R."/>
            <person name="Ferris P.J."/>
            <person name="Michod R.E."/>
            <person name="Olson B.J.S.C."/>
            <person name="Nozaki H."/>
            <person name="Durand P.M."/>
        </authorList>
    </citation>
    <scope>NUCLEOTIDE SEQUENCE [LARGE SCALE GENOMIC DNA]</scope>
    <source>
        <strain evidence="2 3">NIES-571</strain>
    </source>
</reference>
<dbReference type="GO" id="GO:0005634">
    <property type="term" value="C:nucleus"/>
    <property type="evidence" value="ECO:0007669"/>
    <property type="project" value="TreeGrafter"/>
</dbReference>
<organism evidence="2 3">
    <name type="scientific">Tetrabaena socialis</name>
    <dbReference type="NCBI Taxonomy" id="47790"/>
    <lineage>
        <taxon>Eukaryota</taxon>
        <taxon>Viridiplantae</taxon>
        <taxon>Chlorophyta</taxon>
        <taxon>core chlorophytes</taxon>
        <taxon>Chlorophyceae</taxon>
        <taxon>CS clade</taxon>
        <taxon>Chlamydomonadales</taxon>
        <taxon>Tetrabaenaceae</taxon>
        <taxon>Tetrabaena</taxon>
    </lineage>
</organism>
<gene>
    <name evidence="2" type="ORF">TSOC_010332</name>
</gene>
<sequence>MSDAASTAISLQADRAKANQRQRVHITLELAWSADKTVQQRGRTHRSNQAQPPLCVLVSSLLGHLRLIRGLGLEQHWQDEVAAAADGPGQVATHVVREAAAVLVHAKVRVQWFAASMDPE</sequence>
<proteinExistence type="predicted"/>
<dbReference type="GO" id="GO:0042393">
    <property type="term" value="F:histone binding"/>
    <property type="evidence" value="ECO:0007669"/>
    <property type="project" value="TreeGrafter"/>
</dbReference>
<comment type="caution">
    <text evidence="2">The sequence shown here is derived from an EMBL/GenBank/DDBJ whole genome shotgun (WGS) entry which is preliminary data.</text>
</comment>
<dbReference type="EMBL" id="PGGS01000485">
    <property type="protein sequence ID" value="PNH03597.1"/>
    <property type="molecule type" value="Genomic_DNA"/>
</dbReference>
<dbReference type="PANTHER" id="PTHR12706:SF33">
    <property type="entry name" value="PROTEIN WITH HELICASE_C DOMAIN"/>
    <property type="match status" value="1"/>
</dbReference>
<feature type="domain" description="Strawberry notch helicase C" evidence="1">
    <location>
        <begin position="1"/>
        <end position="66"/>
    </location>
</feature>
<accession>A0A2J7ZTJ2</accession>
<dbReference type="InterPro" id="IPR026937">
    <property type="entry name" value="SBNO_Helicase_C_dom"/>
</dbReference>
<dbReference type="OrthoDB" id="421838at2759"/>
<evidence type="ECO:0000313" key="3">
    <source>
        <dbReference type="Proteomes" id="UP000236333"/>
    </source>
</evidence>
<keyword evidence="3" id="KW-1185">Reference proteome</keyword>
<protein>
    <submittedName>
        <fullName evidence="2">Protein strawberry notch 1</fullName>
    </submittedName>
</protein>
<dbReference type="Proteomes" id="UP000236333">
    <property type="component" value="Unassembled WGS sequence"/>
</dbReference>
<dbReference type="PANTHER" id="PTHR12706">
    <property type="entry name" value="STRAWBERRY NOTCH-RELATED"/>
    <property type="match status" value="1"/>
</dbReference>
<dbReference type="Pfam" id="PF13871">
    <property type="entry name" value="Helicase_C_4"/>
    <property type="match status" value="1"/>
</dbReference>
<evidence type="ECO:0000313" key="2">
    <source>
        <dbReference type="EMBL" id="PNH03597.1"/>
    </source>
</evidence>
<dbReference type="GO" id="GO:0031490">
    <property type="term" value="F:chromatin DNA binding"/>
    <property type="evidence" value="ECO:0007669"/>
    <property type="project" value="TreeGrafter"/>
</dbReference>
<name>A0A2J7ZTJ2_9CHLO</name>
<evidence type="ECO:0000259" key="1">
    <source>
        <dbReference type="Pfam" id="PF13871"/>
    </source>
</evidence>
<dbReference type="GO" id="GO:0006355">
    <property type="term" value="P:regulation of DNA-templated transcription"/>
    <property type="evidence" value="ECO:0007669"/>
    <property type="project" value="InterPro"/>
</dbReference>
<dbReference type="AlphaFoldDB" id="A0A2J7ZTJ2"/>